<protein>
    <submittedName>
        <fullName evidence="4">Response regulator</fullName>
    </submittedName>
</protein>
<feature type="modified residue" description="4-aspartylphosphate" evidence="2">
    <location>
        <position position="56"/>
    </location>
</feature>
<accession>A0A8J7SAP0</accession>
<evidence type="ECO:0000256" key="1">
    <source>
        <dbReference type="ARBA" id="ARBA00022553"/>
    </source>
</evidence>
<keyword evidence="5" id="KW-1185">Reference proteome</keyword>
<proteinExistence type="predicted"/>
<dbReference type="InterPro" id="IPR050595">
    <property type="entry name" value="Bact_response_regulator"/>
</dbReference>
<dbReference type="Proteomes" id="UP000655420">
    <property type="component" value="Unassembled WGS sequence"/>
</dbReference>
<dbReference type="RefSeq" id="WP_200607596.1">
    <property type="nucleotide sequence ID" value="NZ_JAEHHL010000001.1"/>
</dbReference>
<dbReference type="SMART" id="SM00448">
    <property type="entry name" value="REC"/>
    <property type="match status" value="1"/>
</dbReference>
<evidence type="ECO:0000313" key="4">
    <source>
        <dbReference type="EMBL" id="MBK0398477.1"/>
    </source>
</evidence>
<dbReference type="Gene3D" id="3.40.50.2300">
    <property type="match status" value="1"/>
</dbReference>
<sequence>MDYDRILVAIVDDDAGVLRALGRLVRSLGYEAVTYGSGEALLAAVDTTPPAFAILDQHMPGLTGVETLKKLATLTPAVSVAVITGLDEPGLRETCLAAGAVAYILKPVSQSDIEALIEKTTQTTD</sequence>
<dbReference type="InterPro" id="IPR001789">
    <property type="entry name" value="Sig_transdc_resp-reg_receiver"/>
</dbReference>
<dbReference type="SUPFAM" id="SSF52172">
    <property type="entry name" value="CheY-like"/>
    <property type="match status" value="1"/>
</dbReference>
<organism evidence="4 5">
    <name type="scientific">Thermohalobaculum xanthum</name>
    <dbReference type="NCBI Taxonomy" id="2753746"/>
    <lineage>
        <taxon>Bacteria</taxon>
        <taxon>Pseudomonadati</taxon>
        <taxon>Pseudomonadota</taxon>
        <taxon>Alphaproteobacteria</taxon>
        <taxon>Rhodobacterales</taxon>
        <taxon>Paracoccaceae</taxon>
        <taxon>Thermohalobaculum</taxon>
    </lineage>
</organism>
<evidence type="ECO:0000259" key="3">
    <source>
        <dbReference type="PROSITE" id="PS50110"/>
    </source>
</evidence>
<dbReference type="Pfam" id="PF00072">
    <property type="entry name" value="Response_reg"/>
    <property type="match status" value="1"/>
</dbReference>
<keyword evidence="1 2" id="KW-0597">Phosphoprotein</keyword>
<dbReference type="PANTHER" id="PTHR44591:SF3">
    <property type="entry name" value="RESPONSE REGULATORY DOMAIN-CONTAINING PROTEIN"/>
    <property type="match status" value="1"/>
</dbReference>
<evidence type="ECO:0000256" key="2">
    <source>
        <dbReference type="PROSITE-ProRule" id="PRU00169"/>
    </source>
</evidence>
<dbReference type="GO" id="GO:0000160">
    <property type="term" value="P:phosphorelay signal transduction system"/>
    <property type="evidence" value="ECO:0007669"/>
    <property type="project" value="InterPro"/>
</dbReference>
<dbReference type="PANTHER" id="PTHR44591">
    <property type="entry name" value="STRESS RESPONSE REGULATOR PROTEIN 1"/>
    <property type="match status" value="1"/>
</dbReference>
<dbReference type="AlphaFoldDB" id="A0A8J7SAP0"/>
<dbReference type="InterPro" id="IPR011006">
    <property type="entry name" value="CheY-like_superfamily"/>
</dbReference>
<feature type="domain" description="Response regulatory" evidence="3">
    <location>
        <begin position="7"/>
        <end position="121"/>
    </location>
</feature>
<evidence type="ECO:0000313" key="5">
    <source>
        <dbReference type="Proteomes" id="UP000655420"/>
    </source>
</evidence>
<name>A0A8J7SAP0_9RHOB</name>
<dbReference type="EMBL" id="JAEHHL010000001">
    <property type="protein sequence ID" value="MBK0398477.1"/>
    <property type="molecule type" value="Genomic_DNA"/>
</dbReference>
<dbReference type="PROSITE" id="PS50110">
    <property type="entry name" value="RESPONSE_REGULATORY"/>
    <property type="match status" value="1"/>
</dbReference>
<dbReference type="CDD" id="cd00156">
    <property type="entry name" value="REC"/>
    <property type="match status" value="1"/>
</dbReference>
<comment type="caution">
    <text evidence="4">The sequence shown here is derived from an EMBL/GenBank/DDBJ whole genome shotgun (WGS) entry which is preliminary data.</text>
</comment>
<reference evidence="4" key="1">
    <citation type="submission" date="2020-12" db="EMBL/GenBank/DDBJ databases">
        <title>Bacterial taxonomy.</title>
        <authorList>
            <person name="Pan X."/>
        </authorList>
    </citation>
    <scope>NUCLEOTIDE SEQUENCE</scope>
    <source>
        <strain evidence="4">M0105</strain>
    </source>
</reference>
<gene>
    <name evidence="4" type="ORF">H0I76_04695</name>
</gene>